<accession>A0A1T4MDY8</accession>
<organism evidence="9 10">
    <name type="scientific">Selenihalanaerobacter shriftii</name>
    <dbReference type="NCBI Taxonomy" id="142842"/>
    <lineage>
        <taxon>Bacteria</taxon>
        <taxon>Bacillati</taxon>
        <taxon>Bacillota</taxon>
        <taxon>Clostridia</taxon>
        <taxon>Halanaerobiales</taxon>
        <taxon>Halobacteroidaceae</taxon>
        <taxon>Selenihalanaerobacter</taxon>
    </lineage>
</organism>
<evidence type="ECO:0000256" key="1">
    <source>
        <dbReference type="ARBA" id="ARBA00004651"/>
    </source>
</evidence>
<keyword evidence="3" id="KW-1003">Cell membrane</keyword>
<keyword evidence="6 7" id="KW-0472">Membrane</keyword>
<feature type="transmembrane region" description="Helical" evidence="7">
    <location>
        <begin position="105"/>
        <end position="136"/>
    </location>
</feature>
<dbReference type="EMBL" id="FUWM01000010">
    <property type="protein sequence ID" value="SJZ65101.1"/>
    <property type="molecule type" value="Genomic_DNA"/>
</dbReference>
<keyword evidence="10" id="KW-1185">Reference proteome</keyword>
<dbReference type="InterPro" id="IPR003416">
    <property type="entry name" value="MgtC/SapB/SrpB/YhiD_fam"/>
</dbReference>
<dbReference type="PANTHER" id="PTHR33778:SF1">
    <property type="entry name" value="MAGNESIUM TRANSPORTER YHID-RELATED"/>
    <property type="match status" value="1"/>
</dbReference>
<evidence type="ECO:0000256" key="4">
    <source>
        <dbReference type="ARBA" id="ARBA00022692"/>
    </source>
</evidence>
<keyword evidence="4 7" id="KW-0812">Transmembrane</keyword>
<comment type="subcellular location">
    <subcellularLocation>
        <location evidence="1">Cell membrane</location>
        <topology evidence="1">Multi-pass membrane protein</topology>
    </subcellularLocation>
</comment>
<evidence type="ECO:0000256" key="7">
    <source>
        <dbReference type="SAM" id="Phobius"/>
    </source>
</evidence>
<dbReference type="InterPro" id="IPR002912">
    <property type="entry name" value="ACT_dom"/>
</dbReference>
<dbReference type="RefSeq" id="WP_234983913.1">
    <property type="nucleotide sequence ID" value="NZ_FUWM01000010.1"/>
</dbReference>
<reference evidence="10" key="1">
    <citation type="submission" date="2017-02" db="EMBL/GenBank/DDBJ databases">
        <authorList>
            <person name="Varghese N."/>
            <person name="Submissions S."/>
        </authorList>
    </citation>
    <scope>NUCLEOTIDE SEQUENCE [LARGE SCALE GENOMIC DNA]</scope>
    <source>
        <strain evidence="10">ATCC BAA-73</strain>
    </source>
</reference>
<keyword evidence="5 7" id="KW-1133">Transmembrane helix</keyword>
<sequence>MIQILSQTEIFLRLLLATLLGGLVGWERESNSRPAGFRTNILVCIGSALIMIVSIKLYVLFQASRAADPSRIAAQVVSGIGFLGAGTIIREGFSVKGLTTAASLWAVAGVGLAVGAGFYFSSISGTVLIILTLSILNTVEHSIAQKSGLKNLRIKVFDQPGEVGKLGSVLGDYNIHIIDVSIDHIRNEPNIYVNLQARVPSDVNQNQVIQHLAQTSGVIQVEWKDSGS</sequence>
<proteinExistence type="inferred from homology"/>
<evidence type="ECO:0000259" key="8">
    <source>
        <dbReference type="PROSITE" id="PS51671"/>
    </source>
</evidence>
<evidence type="ECO:0000256" key="3">
    <source>
        <dbReference type="ARBA" id="ARBA00022475"/>
    </source>
</evidence>
<feature type="domain" description="ACT" evidence="8">
    <location>
        <begin position="151"/>
        <end position="226"/>
    </location>
</feature>
<feature type="transmembrane region" description="Helical" evidence="7">
    <location>
        <begin position="72"/>
        <end position="93"/>
    </location>
</feature>
<dbReference type="SUPFAM" id="SSF55021">
    <property type="entry name" value="ACT-like"/>
    <property type="match status" value="1"/>
</dbReference>
<dbReference type="Proteomes" id="UP000190625">
    <property type="component" value="Unassembled WGS sequence"/>
</dbReference>
<gene>
    <name evidence="9" type="ORF">SAMN02745118_01461</name>
</gene>
<dbReference type="PRINTS" id="PR01837">
    <property type="entry name" value="MGTCSAPBPROT"/>
</dbReference>
<evidence type="ECO:0000256" key="5">
    <source>
        <dbReference type="ARBA" id="ARBA00022989"/>
    </source>
</evidence>
<feature type="transmembrane region" description="Helical" evidence="7">
    <location>
        <begin position="35"/>
        <end position="60"/>
    </location>
</feature>
<evidence type="ECO:0000256" key="2">
    <source>
        <dbReference type="ARBA" id="ARBA00009298"/>
    </source>
</evidence>
<dbReference type="InterPro" id="IPR049177">
    <property type="entry name" value="MgtC_SapB_SrpB_YhiD_N"/>
</dbReference>
<protein>
    <submittedName>
        <fullName evidence="9">Putative Mg2+ transporter-C (MgtC) family protein</fullName>
    </submittedName>
</protein>
<evidence type="ECO:0000313" key="9">
    <source>
        <dbReference type="EMBL" id="SJZ65101.1"/>
    </source>
</evidence>
<dbReference type="Gene3D" id="3.30.70.260">
    <property type="match status" value="1"/>
</dbReference>
<evidence type="ECO:0000256" key="6">
    <source>
        <dbReference type="ARBA" id="ARBA00023136"/>
    </source>
</evidence>
<name>A0A1T4MDY8_9FIRM</name>
<dbReference type="AlphaFoldDB" id="A0A1T4MDY8"/>
<dbReference type="Pfam" id="PF02308">
    <property type="entry name" value="MgtC"/>
    <property type="match status" value="1"/>
</dbReference>
<comment type="similarity">
    <text evidence="2">Belongs to the MgtC/SapB family.</text>
</comment>
<dbReference type="GO" id="GO:0005886">
    <property type="term" value="C:plasma membrane"/>
    <property type="evidence" value="ECO:0007669"/>
    <property type="project" value="UniProtKB-SubCell"/>
</dbReference>
<dbReference type="STRING" id="142842.SAMN02745118_01461"/>
<dbReference type="InterPro" id="IPR045865">
    <property type="entry name" value="ACT-like_dom_sf"/>
</dbReference>
<dbReference type="PROSITE" id="PS51671">
    <property type="entry name" value="ACT"/>
    <property type="match status" value="1"/>
</dbReference>
<dbReference type="PANTHER" id="PTHR33778">
    <property type="entry name" value="PROTEIN MGTC"/>
    <property type="match status" value="1"/>
</dbReference>
<evidence type="ECO:0000313" key="10">
    <source>
        <dbReference type="Proteomes" id="UP000190625"/>
    </source>
</evidence>